<dbReference type="SMART" id="SM00855">
    <property type="entry name" value="PGAM"/>
    <property type="match status" value="1"/>
</dbReference>
<dbReference type="CDD" id="cd07067">
    <property type="entry name" value="HP_PGM_like"/>
    <property type="match status" value="1"/>
</dbReference>
<dbReference type="AlphaFoldDB" id="A0A1F6A3K9"/>
<dbReference type="InterPro" id="IPR050275">
    <property type="entry name" value="PGM_Phosphatase"/>
</dbReference>
<dbReference type="PANTHER" id="PTHR48100">
    <property type="entry name" value="BROAD-SPECIFICITY PHOSPHATASE YOR283W-RELATED"/>
    <property type="match status" value="1"/>
</dbReference>
<dbReference type="Gene3D" id="3.40.50.1240">
    <property type="entry name" value="Phosphoglycerate mutase-like"/>
    <property type="match status" value="1"/>
</dbReference>
<evidence type="ECO:0008006" key="3">
    <source>
        <dbReference type="Google" id="ProtNLM"/>
    </source>
</evidence>
<dbReference type="Pfam" id="PF00300">
    <property type="entry name" value="His_Phos_1"/>
    <property type="match status" value="1"/>
</dbReference>
<dbReference type="GO" id="GO:0016791">
    <property type="term" value="F:phosphatase activity"/>
    <property type="evidence" value="ECO:0007669"/>
    <property type="project" value="TreeGrafter"/>
</dbReference>
<evidence type="ECO:0000313" key="1">
    <source>
        <dbReference type="EMBL" id="OGG19265.1"/>
    </source>
</evidence>
<name>A0A1F6A3K9_9BACT</name>
<comment type="caution">
    <text evidence="1">The sequence shown here is derived from an EMBL/GenBank/DDBJ whole genome shotgun (WGS) entry which is preliminary data.</text>
</comment>
<gene>
    <name evidence="1" type="ORF">A3D78_02655</name>
</gene>
<proteinExistence type="predicted"/>
<dbReference type="STRING" id="1798383.A3D78_02655"/>
<dbReference type="Proteomes" id="UP000176253">
    <property type="component" value="Unassembled WGS sequence"/>
</dbReference>
<reference evidence="1 2" key="1">
    <citation type="journal article" date="2016" name="Nat. Commun.">
        <title>Thousands of microbial genomes shed light on interconnected biogeochemical processes in an aquifer system.</title>
        <authorList>
            <person name="Anantharaman K."/>
            <person name="Brown C.T."/>
            <person name="Hug L.A."/>
            <person name="Sharon I."/>
            <person name="Castelle C.J."/>
            <person name="Probst A.J."/>
            <person name="Thomas B.C."/>
            <person name="Singh A."/>
            <person name="Wilkins M.J."/>
            <person name="Karaoz U."/>
            <person name="Brodie E.L."/>
            <person name="Williams K.H."/>
            <person name="Hubbard S.S."/>
            <person name="Banfield J.F."/>
        </authorList>
    </citation>
    <scope>NUCLEOTIDE SEQUENCE [LARGE SCALE GENOMIC DNA]</scope>
</reference>
<dbReference type="EMBL" id="MFJM01000004">
    <property type="protein sequence ID" value="OGG19265.1"/>
    <property type="molecule type" value="Genomic_DNA"/>
</dbReference>
<accession>A0A1F6A3K9</accession>
<evidence type="ECO:0000313" key="2">
    <source>
        <dbReference type="Proteomes" id="UP000176253"/>
    </source>
</evidence>
<organism evidence="1 2">
    <name type="scientific">Candidatus Gottesmanbacteria bacterium RIFCSPHIGHO2_02_FULL_39_14</name>
    <dbReference type="NCBI Taxonomy" id="1798383"/>
    <lineage>
        <taxon>Bacteria</taxon>
        <taxon>Candidatus Gottesmaniibacteriota</taxon>
    </lineage>
</organism>
<dbReference type="InterPro" id="IPR029033">
    <property type="entry name" value="His_PPase_superfam"/>
</dbReference>
<dbReference type="PANTHER" id="PTHR48100:SF1">
    <property type="entry name" value="HISTIDINE PHOSPHATASE FAMILY PROTEIN-RELATED"/>
    <property type="match status" value="1"/>
</dbReference>
<dbReference type="GO" id="GO:0005737">
    <property type="term" value="C:cytoplasm"/>
    <property type="evidence" value="ECO:0007669"/>
    <property type="project" value="TreeGrafter"/>
</dbReference>
<dbReference type="SUPFAM" id="SSF53254">
    <property type="entry name" value="Phosphoglycerate mutase-like"/>
    <property type="match status" value="1"/>
</dbReference>
<protein>
    <recommendedName>
        <fullName evidence="3">Phosphoglycerate mutase</fullName>
    </recommendedName>
</protein>
<dbReference type="InterPro" id="IPR013078">
    <property type="entry name" value="His_Pase_superF_clade-1"/>
</dbReference>
<sequence>MKPTEFIFIRHGEVYNPKKVLYGRQGRFALSLKGRQEAEAAGRMLMSRSISLIIASPMLRTRQTAKVIGDIIGVKPRYSRLLLEVRTIFEKISLAEYHEKIQVNLYSEEFVSKGQEPVEEIASRMMKFVKQKARQYPGKTILVVSHGDPILILKAVSINREFSWNYKRSNYLKTGEFMALKYSQGVYEWEENDNQ</sequence>